<dbReference type="InterPro" id="IPR027417">
    <property type="entry name" value="P-loop_NTPase"/>
</dbReference>
<dbReference type="Gene3D" id="3.40.50.300">
    <property type="entry name" value="P-loop containing nucleotide triphosphate hydrolases"/>
    <property type="match status" value="1"/>
</dbReference>
<organism evidence="2 3">
    <name type="scientific">Paenibacillus illinoisensis</name>
    <dbReference type="NCBI Taxonomy" id="59845"/>
    <lineage>
        <taxon>Bacteria</taxon>
        <taxon>Bacillati</taxon>
        <taxon>Bacillota</taxon>
        <taxon>Bacilli</taxon>
        <taxon>Bacillales</taxon>
        <taxon>Paenibacillaceae</taxon>
        <taxon>Paenibacillus</taxon>
    </lineage>
</organism>
<dbReference type="Proteomes" id="UP000247459">
    <property type="component" value="Unassembled WGS sequence"/>
</dbReference>
<dbReference type="SUPFAM" id="SSF52540">
    <property type="entry name" value="P-loop containing nucleoside triphosphate hydrolases"/>
    <property type="match status" value="1"/>
</dbReference>
<evidence type="ECO:0000256" key="1">
    <source>
        <dbReference type="SAM" id="Coils"/>
    </source>
</evidence>
<feature type="coiled-coil region" evidence="1">
    <location>
        <begin position="456"/>
        <end position="483"/>
    </location>
</feature>
<keyword evidence="1" id="KW-0175">Coiled coil</keyword>
<dbReference type="Gene3D" id="1.10.860.10">
    <property type="entry name" value="DNAb Helicase, Chain A"/>
    <property type="match status" value="1"/>
</dbReference>
<gene>
    <name evidence="2" type="ORF">PIL02S_03362</name>
</gene>
<accession>A0A2W0C720</accession>
<reference evidence="2 3" key="1">
    <citation type="submission" date="2018-01" db="EMBL/GenBank/DDBJ databases">
        <title>Genome sequence of the PGP bacterium Paenibacillus illinoisensis E3.</title>
        <authorList>
            <person name="Rolli E."/>
            <person name="Marasco R."/>
            <person name="Bessem C."/>
            <person name="Michoud G."/>
            <person name="Gaiarsa S."/>
            <person name="Borin S."/>
            <person name="Daffonchio D."/>
        </authorList>
    </citation>
    <scope>NUCLEOTIDE SEQUENCE [LARGE SCALE GENOMIC DNA]</scope>
    <source>
        <strain evidence="2 3">E3</strain>
    </source>
</reference>
<dbReference type="InterPro" id="IPR016136">
    <property type="entry name" value="DNA_helicase_N/primase_C"/>
</dbReference>
<dbReference type="EC" id="3.6.4.12" evidence="2"/>
<name>A0A2W0C720_9BACL</name>
<dbReference type="GO" id="GO:0003678">
    <property type="term" value="F:DNA helicase activity"/>
    <property type="evidence" value="ECO:0007669"/>
    <property type="project" value="UniProtKB-EC"/>
</dbReference>
<proteinExistence type="predicted"/>
<dbReference type="OrthoDB" id="2679918at2"/>
<dbReference type="RefSeq" id="WP_110759757.1">
    <property type="nucleotide sequence ID" value="NZ_PRLG01000020.1"/>
</dbReference>
<protein>
    <submittedName>
        <fullName evidence="2">Phage replicative DNA helicase</fullName>
        <ecNumber evidence="2">3.6.4.12</ecNumber>
    </submittedName>
</protein>
<sequence>MYANPDLFLDYSELIKSNYDFNQASNKFLYDSIMDLYSQHAGTEINEVKINIYMNSDPERKAKYDYLKGYKLIDRIMKLVDLDDFPTYYEKLKKYSLLREFERKGFPVQKLMNRKDFDKISTEDIIKGMEYQINTIGTVIGGVEDSIILGHNMPDKIEEWELTPDVGIPIPFHIINGLLRGLRGKKFNLFGMHSGCGKSRTTSKIACYLGIKLQIPVLVLVNEQDEAEWLGMQISCVLNNPEFGFDVQMKRKGIDGIDETKIVTGTLNPDEKEIVKEAAQYIKANSKIYFLELNKYDENTLKRQIKRHKLRNCQLIIYDTMKAPDHDWMTFVRTADMLKEVASTEDIPVWSTFQLTDDSLFNDMLTSQAIANGKHIKHVADSLMMAKPIPRDQYDKFVIYNPNDPFLGESTMPLDMSINYYMVVIDKNRGGKDKDTLCFEVDKGKNIWIEKGYLVPSQGEKELKQLKKENKKLKAEKEIVNLRKALNKE</sequence>
<dbReference type="GO" id="GO:0016787">
    <property type="term" value="F:hydrolase activity"/>
    <property type="evidence" value="ECO:0007669"/>
    <property type="project" value="UniProtKB-KW"/>
</dbReference>
<keyword evidence="2" id="KW-0347">Helicase</keyword>
<keyword evidence="2" id="KW-0067">ATP-binding</keyword>
<evidence type="ECO:0000313" key="2">
    <source>
        <dbReference type="EMBL" id="PYY28216.1"/>
    </source>
</evidence>
<keyword evidence="2" id="KW-0378">Hydrolase</keyword>
<comment type="caution">
    <text evidence="2">The sequence shown here is derived from an EMBL/GenBank/DDBJ whole genome shotgun (WGS) entry which is preliminary data.</text>
</comment>
<dbReference type="EMBL" id="PRLG01000020">
    <property type="protein sequence ID" value="PYY28216.1"/>
    <property type="molecule type" value="Genomic_DNA"/>
</dbReference>
<dbReference type="AlphaFoldDB" id="A0A2W0C720"/>
<keyword evidence="2" id="KW-0547">Nucleotide-binding</keyword>
<evidence type="ECO:0000313" key="3">
    <source>
        <dbReference type="Proteomes" id="UP000247459"/>
    </source>
</evidence>